<protein>
    <submittedName>
        <fullName evidence="2">Uncharacterized protein</fullName>
    </submittedName>
</protein>
<proteinExistence type="predicted"/>
<feature type="transmembrane region" description="Helical" evidence="1">
    <location>
        <begin position="98"/>
        <end position="117"/>
    </location>
</feature>
<evidence type="ECO:0000256" key="1">
    <source>
        <dbReference type="SAM" id="Phobius"/>
    </source>
</evidence>
<comment type="caution">
    <text evidence="2">The sequence shown here is derived from an EMBL/GenBank/DDBJ whole genome shotgun (WGS) entry which is preliminary data.</text>
</comment>
<keyword evidence="1" id="KW-1133">Transmembrane helix</keyword>
<name>T0KY56_COLGC</name>
<feature type="transmembrane region" description="Helical" evidence="1">
    <location>
        <begin position="123"/>
        <end position="142"/>
    </location>
</feature>
<evidence type="ECO:0000313" key="2">
    <source>
        <dbReference type="EMBL" id="EQB57149.1"/>
    </source>
</evidence>
<keyword evidence="1" id="KW-0812">Transmembrane</keyword>
<dbReference type="Proteomes" id="UP000015530">
    <property type="component" value="Unassembled WGS sequence"/>
</dbReference>
<dbReference type="AlphaFoldDB" id="T0KY56"/>
<dbReference type="EMBL" id="AMYD01000568">
    <property type="protein sequence ID" value="EQB57149.1"/>
    <property type="molecule type" value="Genomic_DNA"/>
</dbReference>
<reference evidence="3" key="1">
    <citation type="journal article" date="2013" name="Mol. Plant Microbe Interact.">
        <title>Global aspects of pacC regulation of pathogenicity genes in Colletotrichum gloeosporioides as revealed by transcriptome analysis.</title>
        <authorList>
            <person name="Alkan N."/>
            <person name="Meng X."/>
            <person name="Friedlander G."/>
            <person name="Reuveni E."/>
            <person name="Sukno S."/>
            <person name="Sherman A."/>
            <person name="Thon M."/>
            <person name="Fluhr R."/>
            <person name="Prusky D."/>
        </authorList>
    </citation>
    <scope>NUCLEOTIDE SEQUENCE [LARGE SCALE GENOMIC DNA]</scope>
    <source>
        <strain evidence="3">Cg-14</strain>
    </source>
</reference>
<sequence>MKVSPIPVHVAKHIRLWIVIAYKSGCCVRQWLENSNLSPIESDALLDYYYSPYEAREDFSEILDRLIHQVDGPFLENQIGFGYGIEVQEGLNYGRLRVVRILVATIWLVFGIIWSCAKKDPQPGFTITGFLLVFSDLCANALK</sequence>
<dbReference type="HOGENOM" id="CLU_1806022_0_0_1"/>
<keyword evidence="1" id="KW-0472">Membrane</keyword>
<organism evidence="2 3">
    <name type="scientific">Colletotrichum gloeosporioides (strain Cg-14)</name>
    <name type="common">Anthracnose fungus</name>
    <name type="synonym">Glomerella cingulata</name>
    <dbReference type="NCBI Taxonomy" id="1237896"/>
    <lineage>
        <taxon>Eukaryota</taxon>
        <taxon>Fungi</taxon>
        <taxon>Dikarya</taxon>
        <taxon>Ascomycota</taxon>
        <taxon>Pezizomycotina</taxon>
        <taxon>Sordariomycetes</taxon>
        <taxon>Hypocreomycetidae</taxon>
        <taxon>Glomerellales</taxon>
        <taxon>Glomerellaceae</taxon>
        <taxon>Colletotrichum</taxon>
        <taxon>Colletotrichum gloeosporioides species complex</taxon>
    </lineage>
</organism>
<evidence type="ECO:0000313" key="3">
    <source>
        <dbReference type="Proteomes" id="UP000015530"/>
    </source>
</evidence>
<gene>
    <name evidence="2" type="ORF">CGLO_02761</name>
</gene>
<accession>T0KY56</accession>